<dbReference type="Proteomes" id="UP000193689">
    <property type="component" value="Unassembled WGS sequence"/>
</dbReference>
<dbReference type="InterPro" id="IPR000415">
    <property type="entry name" value="Nitroreductase-like"/>
</dbReference>
<dbReference type="EMBL" id="MCFJ01000001">
    <property type="protein sequence ID" value="ORY71454.1"/>
    <property type="molecule type" value="Genomic_DNA"/>
</dbReference>
<comment type="similarity">
    <text evidence="1">Belongs to the flavin oxidoreductase frp family.</text>
</comment>
<dbReference type="RefSeq" id="XP_040721046.1">
    <property type="nucleotide sequence ID" value="XM_040859134.1"/>
</dbReference>
<dbReference type="PANTHER" id="PTHR43425">
    <property type="entry name" value="OXYGEN-INSENSITIVE NADPH NITROREDUCTASE"/>
    <property type="match status" value="1"/>
</dbReference>
<dbReference type="OrthoDB" id="2094932at2759"/>
<proteinExistence type="inferred from homology"/>
<comment type="caution">
    <text evidence="6">The sequence shown here is derived from an EMBL/GenBank/DDBJ whole genome shotgun (WGS) entry which is preliminary data.</text>
</comment>
<evidence type="ECO:0000256" key="2">
    <source>
        <dbReference type="ARBA" id="ARBA00022630"/>
    </source>
</evidence>
<dbReference type="Gene3D" id="3.40.109.10">
    <property type="entry name" value="NADH Oxidase"/>
    <property type="match status" value="1"/>
</dbReference>
<dbReference type="CDD" id="cd02146">
    <property type="entry name" value="NfsA-like"/>
    <property type="match status" value="1"/>
</dbReference>
<keyword evidence="7" id="KW-1185">Reference proteome</keyword>
<evidence type="ECO:0000313" key="6">
    <source>
        <dbReference type="EMBL" id="ORY71454.1"/>
    </source>
</evidence>
<sequence>MANINTLVQARYGSATTLSLAAGGVEAANPTLATLLQHKSTRNFSAEHLEPGTLEIIVAAGQSAATSSNLQTWSVIAVEDPVRKDKAATLCGNQDFIRQSPLFLVFCADLNRLTNLSEKQQSAGEGLEFTEMFLMASIDASLAAQNASVAAESLGLGTCYVGAARNHSRELAELLQLPQRVIALFGLAVGKPDDTVAASAAVKPRLGQDEVLHRETWSVDSEAQSRHVTKYDATLANFDAQQQRTGALAWTHRSARRVASASSLSGRHILRQVLEERGFNLR</sequence>
<evidence type="ECO:0000256" key="3">
    <source>
        <dbReference type="ARBA" id="ARBA00022643"/>
    </source>
</evidence>
<protein>
    <submittedName>
        <fullName evidence="6">Nitroreductase</fullName>
    </submittedName>
</protein>
<reference evidence="6 7" key="1">
    <citation type="submission" date="2016-07" db="EMBL/GenBank/DDBJ databases">
        <title>Pervasive Adenine N6-methylation of Active Genes in Fungi.</title>
        <authorList>
            <consortium name="DOE Joint Genome Institute"/>
            <person name="Mondo S.J."/>
            <person name="Dannebaum R.O."/>
            <person name="Kuo R.C."/>
            <person name="Labutti K."/>
            <person name="Haridas S."/>
            <person name="Kuo A."/>
            <person name="Salamov A."/>
            <person name="Ahrendt S.R."/>
            <person name="Lipzen A."/>
            <person name="Sullivan W."/>
            <person name="Andreopoulos W.B."/>
            <person name="Clum A."/>
            <person name="Lindquist E."/>
            <person name="Daum C."/>
            <person name="Ramamoorthy G.K."/>
            <person name="Gryganskyi A."/>
            <person name="Culley D."/>
            <person name="Magnuson J.K."/>
            <person name="James T.Y."/>
            <person name="O'Malley M.A."/>
            <person name="Stajich J.E."/>
            <person name="Spatafora J.W."/>
            <person name="Visel A."/>
            <person name="Grigoriev I.V."/>
        </authorList>
    </citation>
    <scope>NUCLEOTIDE SEQUENCE [LARGE SCALE GENOMIC DNA]</scope>
    <source>
        <strain evidence="6 7">CBS 129021</strain>
    </source>
</reference>
<name>A0A1Y2EJH0_9PEZI</name>
<evidence type="ECO:0000259" key="5">
    <source>
        <dbReference type="Pfam" id="PF00881"/>
    </source>
</evidence>
<dbReference type="SUPFAM" id="SSF55469">
    <property type="entry name" value="FMN-dependent nitroreductase-like"/>
    <property type="match status" value="1"/>
</dbReference>
<keyword evidence="4" id="KW-0560">Oxidoreductase</keyword>
<keyword evidence="2" id="KW-0285">Flavoprotein</keyword>
<dbReference type="GO" id="GO:0016491">
    <property type="term" value="F:oxidoreductase activity"/>
    <property type="evidence" value="ECO:0007669"/>
    <property type="project" value="UniProtKB-KW"/>
</dbReference>
<accession>A0A1Y2EJH0</accession>
<dbReference type="InParanoid" id="A0A1Y2EJH0"/>
<gene>
    <name evidence="6" type="ORF">BCR38DRAFT_416878</name>
</gene>
<dbReference type="InterPro" id="IPR029479">
    <property type="entry name" value="Nitroreductase"/>
</dbReference>
<evidence type="ECO:0000256" key="1">
    <source>
        <dbReference type="ARBA" id="ARBA00008366"/>
    </source>
</evidence>
<dbReference type="AlphaFoldDB" id="A0A1Y2EJH0"/>
<feature type="domain" description="Nitroreductase" evidence="5">
    <location>
        <begin position="37"/>
        <end position="187"/>
    </location>
</feature>
<organism evidence="6 7">
    <name type="scientific">Pseudomassariella vexata</name>
    <dbReference type="NCBI Taxonomy" id="1141098"/>
    <lineage>
        <taxon>Eukaryota</taxon>
        <taxon>Fungi</taxon>
        <taxon>Dikarya</taxon>
        <taxon>Ascomycota</taxon>
        <taxon>Pezizomycotina</taxon>
        <taxon>Sordariomycetes</taxon>
        <taxon>Xylariomycetidae</taxon>
        <taxon>Amphisphaeriales</taxon>
        <taxon>Pseudomassariaceae</taxon>
        <taxon>Pseudomassariella</taxon>
    </lineage>
</organism>
<evidence type="ECO:0000313" key="7">
    <source>
        <dbReference type="Proteomes" id="UP000193689"/>
    </source>
</evidence>
<dbReference type="PANTHER" id="PTHR43425:SF2">
    <property type="entry name" value="OXYGEN-INSENSITIVE NADPH NITROREDUCTASE"/>
    <property type="match status" value="1"/>
</dbReference>
<dbReference type="GeneID" id="63775346"/>
<dbReference type="Pfam" id="PF00881">
    <property type="entry name" value="Nitroreductase"/>
    <property type="match status" value="1"/>
</dbReference>
<dbReference type="InterPro" id="IPR016446">
    <property type="entry name" value="Flavin_OxRdtase_Frp"/>
</dbReference>
<evidence type="ECO:0000256" key="4">
    <source>
        <dbReference type="ARBA" id="ARBA00023002"/>
    </source>
</evidence>
<dbReference type="PIRSF" id="PIRSF005426">
    <property type="entry name" value="Frp"/>
    <property type="match status" value="1"/>
</dbReference>
<keyword evidence="3" id="KW-0288">FMN</keyword>